<dbReference type="AlphaFoldDB" id="A0A8H3WK25"/>
<reference evidence="2 3" key="1">
    <citation type="submission" date="2019-12" db="EMBL/GenBank/DDBJ databases">
        <title>A genome sequence resource for the geographically widespread anthracnose pathogen Colletotrichum asianum.</title>
        <authorList>
            <person name="Meng Y."/>
        </authorList>
    </citation>
    <scope>NUCLEOTIDE SEQUENCE [LARGE SCALE GENOMIC DNA]</scope>
    <source>
        <strain evidence="2 3">ICMP 18580</strain>
    </source>
</reference>
<comment type="caution">
    <text evidence="2">The sequence shown here is derived from an EMBL/GenBank/DDBJ whole genome shotgun (WGS) entry which is preliminary data.</text>
</comment>
<keyword evidence="3" id="KW-1185">Reference proteome</keyword>
<evidence type="ECO:0000256" key="1">
    <source>
        <dbReference type="SAM" id="SignalP"/>
    </source>
</evidence>
<name>A0A8H3WK25_9PEZI</name>
<dbReference type="OrthoDB" id="3643156at2759"/>
<evidence type="ECO:0000313" key="3">
    <source>
        <dbReference type="Proteomes" id="UP000434172"/>
    </source>
</evidence>
<dbReference type="Proteomes" id="UP000434172">
    <property type="component" value="Unassembled WGS sequence"/>
</dbReference>
<protein>
    <submittedName>
        <fullName evidence="2">Uncharacterized protein</fullName>
    </submittedName>
</protein>
<feature type="chain" id="PRO_5034439021" evidence="1">
    <location>
        <begin position="24"/>
        <end position="345"/>
    </location>
</feature>
<feature type="signal peptide" evidence="1">
    <location>
        <begin position="1"/>
        <end position="23"/>
    </location>
</feature>
<proteinExistence type="predicted"/>
<gene>
    <name evidence="2" type="ORF">GQ607_004091</name>
</gene>
<evidence type="ECO:0000313" key="2">
    <source>
        <dbReference type="EMBL" id="KAF0328679.1"/>
    </source>
</evidence>
<keyword evidence="1" id="KW-0732">Signal</keyword>
<sequence>MSVQRHGSRLCLFLLVIVAAAAAASSSSHPPVPGVGFSLTPDYGVAAIYFQNGSHVEVARIEGSPAYKSFMRKHDNTTSIVEGVPGISLLRNAVCPPLQPLGLAICKRDFDFDSCQGLLRSLQSSVASYLGTTFCYAGVVVPDQTWQYQDYIINKAIQSVGLRLTHRVLSAAKLVMWANHINNPGTPHYQTQAVLSVDYSDSGLNVNLFADDEGVADVLRQVYDQQLGADRREQPGHLQAVKAVLTEVTKLPLGYDLYGHPMPDKIQRVVLYGDAVMDGGFLDTLKAVVGADVVDNAHSFEPVFAAAIGMATSAFERENWLDFNVEPAFGCRWRSRLYDAPSEEL</sequence>
<dbReference type="EMBL" id="WOWK01000016">
    <property type="protein sequence ID" value="KAF0328679.1"/>
    <property type="molecule type" value="Genomic_DNA"/>
</dbReference>
<organism evidence="2 3">
    <name type="scientific">Colletotrichum asianum</name>
    <dbReference type="NCBI Taxonomy" id="702518"/>
    <lineage>
        <taxon>Eukaryota</taxon>
        <taxon>Fungi</taxon>
        <taxon>Dikarya</taxon>
        <taxon>Ascomycota</taxon>
        <taxon>Pezizomycotina</taxon>
        <taxon>Sordariomycetes</taxon>
        <taxon>Hypocreomycetidae</taxon>
        <taxon>Glomerellales</taxon>
        <taxon>Glomerellaceae</taxon>
        <taxon>Colletotrichum</taxon>
        <taxon>Colletotrichum gloeosporioides species complex</taxon>
    </lineage>
</organism>
<accession>A0A8H3WK25</accession>